<proteinExistence type="predicted"/>
<dbReference type="InterPro" id="IPR007016">
    <property type="entry name" value="O-antigen_ligase-rel_domated"/>
</dbReference>
<reference evidence="7 8" key="1">
    <citation type="journal article" date="2018" name="Antonie Van Leeuwenhoek">
        <title>Larkinella terrae sp. nov., isolated from soil on Jeju Island, South Korea.</title>
        <authorList>
            <person name="Ten L.N."/>
            <person name="Jeon J."/>
            <person name="Park S.J."/>
            <person name="Park S."/>
            <person name="Lee S.Y."/>
            <person name="Kim M.K."/>
            <person name="Jung H.Y."/>
        </authorList>
    </citation>
    <scope>NUCLEOTIDE SEQUENCE [LARGE SCALE GENOMIC DNA]</scope>
    <source>
        <strain evidence="7 8">KCTC 52001</strain>
    </source>
</reference>
<evidence type="ECO:0000256" key="2">
    <source>
        <dbReference type="ARBA" id="ARBA00022692"/>
    </source>
</evidence>
<keyword evidence="2 5" id="KW-0812">Transmembrane</keyword>
<comment type="caution">
    <text evidence="7">The sequence shown here is derived from an EMBL/GenBank/DDBJ whole genome shotgun (WGS) entry which is preliminary data.</text>
</comment>
<feature type="transmembrane region" description="Helical" evidence="5">
    <location>
        <begin position="230"/>
        <end position="250"/>
    </location>
</feature>
<dbReference type="RefSeq" id="WP_154174908.1">
    <property type="nucleotide sequence ID" value="NZ_WJXZ01000004.1"/>
</dbReference>
<dbReference type="AlphaFoldDB" id="A0A7K0EJB1"/>
<dbReference type="EMBL" id="WJXZ01000004">
    <property type="protein sequence ID" value="MRS61546.1"/>
    <property type="molecule type" value="Genomic_DNA"/>
</dbReference>
<gene>
    <name evidence="7" type="ORF">GJJ30_09630</name>
</gene>
<feature type="transmembrane region" description="Helical" evidence="5">
    <location>
        <begin position="334"/>
        <end position="356"/>
    </location>
</feature>
<dbReference type="GO" id="GO:0016020">
    <property type="term" value="C:membrane"/>
    <property type="evidence" value="ECO:0007669"/>
    <property type="project" value="UniProtKB-SubCell"/>
</dbReference>
<evidence type="ECO:0000259" key="6">
    <source>
        <dbReference type="Pfam" id="PF04932"/>
    </source>
</evidence>
<feature type="transmembrane region" description="Helical" evidence="5">
    <location>
        <begin position="158"/>
        <end position="177"/>
    </location>
</feature>
<dbReference type="PANTHER" id="PTHR37422">
    <property type="entry name" value="TEICHURONIC ACID BIOSYNTHESIS PROTEIN TUAE"/>
    <property type="match status" value="1"/>
</dbReference>
<keyword evidence="4 5" id="KW-0472">Membrane</keyword>
<feature type="transmembrane region" description="Helical" evidence="5">
    <location>
        <begin position="12"/>
        <end position="38"/>
    </location>
</feature>
<sequence length="428" mass="48806">MDSLTAYDKHLARAVMIAFFLPNRLQIFTLMGIFLFWVIRDAFFTKNRHFRPYGGALLLGSIYLLYAVHLPFTDPSRRSEVLFDLEQKASLMVAPFALLFMQPKTRKIISGELIYFVYACFASCLIGNLFYLLKYGLQINGPEAHIQYRLYFTEITTFHPTYMGIYLCFATAILLISPKHRQQLKGWKLGAVLFPLFLFLMALMPKAPVIALFAILLYYGWINRAHKQQVVPILAVLLLSVSVACISIPFSSQRVGELSALVTAKPNDNPNANSIQMRQVIWSVDLDVLKKNWLTGVGPGGIDPALEARYKDYSRMFHVTLEPHDTHNEYINQWLCFGLAGIVLLVVIMGVQFANAARRRDHLYAILLLIFVITFFTENVLSQQRGVVFYSFFTSLFFLAGMKLQPNPVEPEIIKTPERKPELVPEIG</sequence>
<keyword evidence="3 5" id="KW-1133">Transmembrane helix</keyword>
<evidence type="ECO:0000313" key="8">
    <source>
        <dbReference type="Proteomes" id="UP000441754"/>
    </source>
</evidence>
<feature type="domain" description="O-antigen ligase-related" evidence="6">
    <location>
        <begin position="192"/>
        <end position="346"/>
    </location>
</feature>
<feature type="transmembrane region" description="Helical" evidence="5">
    <location>
        <begin position="113"/>
        <end position="133"/>
    </location>
</feature>
<feature type="transmembrane region" description="Helical" evidence="5">
    <location>
        <begin position="362"/>
        <end position="380"/>
    </location>
</feature>
<dbReference type="Pfam" id="PF04932">
    <property type="entry name" value="Wzy_C"/>
    <property type="match status" value="1"/>
</dbReference>
<dbReference type="InterPro" id="IPR051533">
    <property type="entry name" value="WaaL-like"/>
</dbReference>
<feature type="transmembrane region" description="Helical" evidence="5">
    <location>
        <begin position="189"/>
        <end position="218"/>
    </location>
</feature>
<evidence type="ECO:0000313" key="7">
    <source>
        <dbReference type="EMBL" id="MRS61546.1"/>
    </source>
</evidence>
<evidence type="ECO:0000256" key="3">
    <source>
        <dbReference type="ARBA" id="ARBA00022989"/>
    </source>
</evidence>
<protein>
    <recommendedName>
        <fullName evidence="6">O-antigen ligase-related domain-containing protein</fullName>
    </recommendedName>
</protein>
<organism evidence="7 8">
    <name type="scientific">Larkinella terrae</name>
    <dbReference type="NCBI Taxonomy" id="2025311"/>
    <lineage>
        <taxon>Bacteria</taxon>
        <taxon>Pseudomonadati</taxon>
        <taxon>Bacteroidota</taxon>
        <taxon>Cytophagia</taxon>
        <taxon>Cytophagales</taxon>
        <taxon>Spirosomataceae</taxon>
        <taxon>Larkinella</taxon>
    </lineage>
</organism>
<name>A0A7K0EJB1_9BACT</name>
<keyword evidence="8" id="KW-1185">Reference proteome</keyword>
<feature type="transmembrane region" description="Helical" evidence="5">
    <location>
        <begin position="50"/>
        <end position="69"/>
    </location>
</feature>
<evidence type="ECO:0000256" key="5">
    <source>
        <dbReference type="SAM" id="Phobius"/>
    </source>
</evidence>
<evidence type="ECO:0000256" key="4">
    <source>
        <dbReference type="ARBA" id="ARBA00023136"/>
    </source>
</evidence>
<accession>A0A7K0EJB1</accession>
<dbReference type="Proteomes" id="UP000441754">
    <property type="component" value="Unassembled WGS sequence"/>
</dbReference>
<dbReference type="PANTHER" id="PTHR37422:SF13">
    <property type="entry name" value="LIPOPOLYSACCHARIDE BIOSYNTHESIS PROTEIN PA4999-RELATED"/>
    <property type="match status" value="1"/>
</dbReference>
<evidence type="ECO:0000256" key="1">
    <source>
        <dbReference type="ARBA" id="ARBA00004141"/>
    </source>
</evidence>
<comment type="subcellular location">
    <subcellularLocation>
        <location evidence="1">Membrane</location>
        <topology evidence="1">Multi-pass membrane protein</topology>
    </subcellularLocation>
</comment>
<dbReference type="OrthoDB" id="1631746at2"/>